<feature type="transmembrane region" description="Helical" evidence="2">
    <location>
        <begin position="40"/>
        <end position="61"/>
    </location>
</feature>
<feature type="compositionally biased region" description="Basic and acidic residues" evidence="1">
    <location>
        <begin position="101"/>
        <end position="117"/>
    </location>
</feature>
<evidence type="ECO:0000313" key="4">
    <source>
        <dbReference type="Proteomes" id="UP000646579"/>
    </source>
</evidence>
<dbReference type="EMBL" id="BMZE01000001">
    <property type="protein sequence ID" value="GHA12407.1"/>
    <property type="molecule type" value="Genomic_DNA"/>
</dbReference>
<evidence type="ECO:0000313" key="3">
    <source>
        <dbReference type="EMBL" id="GHA12407.1"/>
    </source>
</evidence>
<evidence type="ECO:0000256" key="1">
    <source>
        <dbReference type="SAM" id="MobiDB-lite"/>
    </source>
</evidence>
<dbReference type="Proteomes" id="UP000646579">
    <property type="component" value="Unassembled WGS sequence"/>
</dbReference>
<comment type="caution">
    <text evidence="3">The sequence shown here is derived from an EMBL/GenBank/DDBJ whole genome shotgun (WGS) entry which is preliminary data.</text>
</comment>
<keyword evidence="2" id="KW-0812">Transmembrane</keyword>
<accession>A0A918RTP5</accession>
<protein>
    <recommendedName>
        <fullName evidence="5">Tryptophan synthase subunit beta</fullName>
    </recommendedName>
</protein>
<evidence type="ECO:0008006" key="5">
    <source>
        <dbReference type="Google" id="ProtNLM"/>
    </source>
</evidence>
<evidence type="ECO:0000256" key="2">
    <source>
        <dbReference type="SAM" id="Phobius"/>
    </source>
</evidence>
<sequence>MSEKNAWRLRRQFLRIERQVPIAARVLIFLRQPGARLIRIPLGILLVVGGMLSFLPVLGVWMLPLGLLLLAVDLPFLQPSVNWGLVRGQRRLTLWRRSRRRDPDATRPPPTEKARED</sequence>
<organism evidence="3 4">
    <name type="scientific">Devosia pacifica</name>
    <dbReference type="NCBI Taxonomy" id="1335967"/>
    <lineage>
        <taxon>Bacteria</taxon>
        <taxon>Pseudomonadati</taxon>
        <taxon>Pseudomonadota</taxon>
        <taxon>Alphaproteobacteria</taxon>
        <taxon>Hyphomicrobiales</taxon>
        <taxon>Devosiaceae</taxon>
        <taxon>Devosia</taxon>
    </lineage>
</organism>
<keyword evidence="4" id="KW-1185">Reference proteome</keyword>
<name>A0A918RTP5_9HYPH</name>
<keyword evidence="2" id="KW-1133">Transmembrane helix</keyword>
<proteinExistence type="predicted"/>
<reference evidence="3" key="1">
    <citation type="journal article" date="2014" name="Int. J. Syst. Evol. Microbiol.">
        <title>Complete genome sequence of Corynebacterium casei LMG S-19264T (=DSM 44701T), isolated from a smear-ripened cheese.</title>
        <authorList>
            <consortium name="US DOE Joint Genome Institute (JGI-PGF)"/>
            <person name="Walter F."/>
            <person name="Albersmeier A."/>
            <person name="Kalinowski J."/>
            <person name="Ruckert C."/>
        </authorList>
    </citation>
    <scope>NUCLEOTIDE SEQUENCE</scope>
    <source>
        <strain evidence="3">KCTC 32437</strain>
    </source>
</reference>
<keyword evidence="2" id="KW-0472">Membrane</keyword>
<dbReference type="AlphaFoldDB" id="A0A918RTP5"/>
<feature type="region of interest" description="Disordered" evidence="1">
    <location>
        <begin position="98"/>
        <end position="117"/>
    </location>
</feature>
<gene>
    <name evidence="3" type="ORF">GCM10007989_03570</name>
</gene>
<reference evidence="3" key="2">
    <citation type="submission" date="2020-09" db="EMBL/GenBank/DDBJ databases">
        <authorList>
            <person name="Sun Q."/>
            <person name="Kim S."/>
        </authorList>
    </citation>
    <scope>NUCLEOTIDE SEQUENCE</scope>
    <source>
        <strain evidence="3">KCTC 32437</strain>
    </source>
</reference>
<dbReference type="RefSeq" id="WP_189422820.1">
    <property type="nucleotide sequence ID" value="NZ_BMZE01000001.1"/>
</dbReference>